<dbReference type="InterPro" id="IPR037843">
    <property type="entry name" value="Kindlin/fermitin"/>
</dbReference>
<evidence type="ECO:0000256" key="1">
    <source>
        <dbReference type="SAM" id="MobiDB-lite"/>
    </source>
</evidence>
<organism evidence="3 4">
    <name type="scientific">Mizuhopecten yessoensis</name>
    <name type="common">Japanese scallop</name>
    <name type="synonym">Patinopecten yessoensis</name>
    <dbReference type="NCBI Taxonomy" id="6573"/>
    <lineage>
        <taxon>Eukaryota</taxon>
        <taxon>Metazoa</taxon>
        <taxon>Spiralia</taxon>
        <taxon>Lophotrochozoa</taxon>
        <taxon>Mollusca</taxon>
        <taxon>Bivalvia</taxon>
        <taxon>Autobranchia</taxon>
        <taxon>Pteriomorphia</taxon>
        <taxon>Pectinida</taxon>
        <taxon>Pectinoidea</taxon>
        <taxon>Pectinidae</taxon>
        <taxon>Mizuhopecten</taxon>
    </lineage>
</organism>
<accession>A0A210QCY4</accession>
<dbReference type="Proteomes" id="UP000242188">
    <property type="component" value="Unassembled WGS sequence"/>
</dbReference>
<dbReference type="InterPro" id="IPR040790">
    <property type="entry name" value="Kindlin_2_N"/>
</dbReference>
<keyword evidence="4" id="KW-1185">Reference proteome</keyword>
<dbReference type="Pfam" id="PF00373">
    <property type="entry name" value="FERM_M"/>
    <property type="match status" value="1"/>
</dbReference>
<protein>
    <submittedName>
        <fullName evidence="3">Fermitin family-like 2</fullName>
    </submittedName>
</protein>
<comment type="caution">
    <text evidence="3">The sequence shown here is derived from an EMBL/GenBank/DDBJ whole genome shotgun (WGS) entry which is preliminary data.</text>
</comment>
<dbReference type="EMBL" id="NEDP02004132">
    <property type="protein sequence ID" value="OWF46586.1"/>
    <property type="molecule type" value="Genomic_DNA"/>
</dbReference>
<dbReference type="Pfam" id="PF18124">
    <property type="entry name" value="Kindlin_2_N"/>
    <property type="match status" value="1"/>
</dbReference>
<dbReference type="SUPFAM" id="SSF47031">
    <property type="entry name" value="Second domain of FERM"/>
    <property type="match status" value="1"/>
</dbReference>
<dbReference type="AlphaFoldDB" id="A0A210QCY4"/>
<feature type="domain" description="Band 4.1" evidence="2">
    <location>
        <begin position="83"/>
        <end position="609"/>
    </location>
</feature>
<dbReference type="GO" id="GO:0007229">
    <property type="term" value="P:integrin-mediated signaling pathway"/>
    <property type="evidence" value="ECO:0007669"/>
    <property type="project" value="InterPro"/>
</dbReference>
<dbReference type="GO" id="GO:0005178">
    <property type="term" value="F:integrin binding"/>
    <property type="evidence" value="ECO:0007669"/>
    <property type="project" value="TreeGrafter"/>
</dbReference>
<feature type="compositionally biased region" description="Basic and acidic residues" evidence="1">
    <location>
        <begin position="146"/>
        <end position="159"/>
    </location>
</feature>
<feature type="compositionally biased region" description="Low complexity" evidence="1">
    <location>
        <begin position="199"/>
        <end position="211"/>
    </location>
</feature>
<sequence>MASADGSWNLTITVTDLQVERTLRVTGDLHVGGVMVQLVEALDIAMDWSDHSLWWPERNTWLTRSRSTLNQYNVQADAKLHFTPMHKNVRVQLPDLQIIDQRMDFSKNVFSAVILLCKELGIRHPEELSIMRYLDKDDLKKSIKENLNQKKKKDSKDELVMGVNGNGTVHHSSSGSLDRLSPFSRSPAGPSPNNTLSRTPGLTPGPTMTPGVSSYSANSVSPYNTFNSTFNANGTMSPGSMYSLSFESCMENALANSPPVSIRDAQPYLYKPKNYVEKARINYSWLDSSKSLMEQGIRDNDFVLLKYKFFSFYDLNQKYDAVRVNQIFEQAKWNILSEEVDCTEEEMMMFAALQLQIQTQASQPQPNDSMMDNGGHSLDTDDIDADLTNLEESLEGSMLSSPGDITAIPELSDEIKFLKPKKILLRKSYSRAWCTFKDTHIAFYKSKDESQGAPFMRINTKGCESHPDLNISSRKYGMKLFVPESDGMSEVWLRFDMEEQYCKWMAACKLASQGKTMADSSYETEVQSLKTMLSRQHLSSQPGTSPTIQVDINSEDFVAPRFYKKIKSKQLQQRILEAHANVQNLNLIDAKMAFIKAWQALPDFGVTYFIIKQKGAKKEELLGVAYNRIIRMDVSSGDSLKTWRYNTLKNWHVNWEVKQVFLDFEGERLTFACLNADCKVVHEYIGGYIFLSMRSQDKNQTLNEELFHKLTGGWNKSIVL</sequence>
<name>A0A210QCY4_MIZYE</name>
<dbReference type="PANTHER" id="PTHR16160:SF13">
    <property type="entry name" value="FERMITIN 2-RELATED"/>
    <property type="match status" value="1"/>
</dbReference>
<evidence type="ECO:0000313" key="3">
    <source>
        <dbReference type="EMBL" id="OWF46586.1"/>
    </source>
</evidence>
<evidence type="ECO:0000313" key="4">
    <source>
        <dbReference type="Proteomes" id="UP000242188"/>
    </source>
</evidence>
<dbReference type="InterPro" id="IPR011993">
    <property type="entry name" value="PH-like_dom_sf"/>
</dbReference>
<reference evidence="3 4" key="1">
    <citation type="journal article" date="2017" name="Nat. Ecol. Evol.">
        <title>Scallop genome provides insights into evolution of bilaterian karyotype and development.</title>
        <authorList>
            <person name="Wang S."/>
            <person name="Zhang J."/>
            <person name="Jiao W."/>
            <person name="Li J."/>
            <person name="Xun X."/>
            <person name="Sun Y."/>
            <person name="Guo X."/>
            <person name="Huan P."/>
            <person name="Dong B."/>
            <person name="Zhang L."/>
            <person name="Hu X."/>
            <person name="Sun X."/>
            <person name="Wang J."/>
            <person name="Zhao C."/>
            <person name="Wang Y."/>
            <person name="Wang D."/>
            <person name="Huang X."/>
            <person name="Wang R."/>
            <person name="Lv J."/>
            <person name="Li Y."/>
            <person name="Zhang Z."/>
            <person name="Liu B."/>
            <person name="Lu W."/>
            <person name="Hui Y."/>
            <person name="Liang J."/>
            <person name="Zhou Z."/>
            <person name="Hou R."/>
            <person name="Li X."/>
            <person name="Liu Y."/>
            <person name="Li H."/>
            <person name="Ning X."/>
            <person name="Lin Y."/>
            <person name="Zhao L."/>
            <person name="Xing Q."/>
            <person name="Dou J."/>
            <person name="Li Y."/>
            <person name="Mao J."/>
            <person name="Guo H."/>
            <person name="Dou H."/>
            <person name="Li T."/>
            <person name="Mu C."/>
            <person name="Jiang W."/>
            <person name="Fu Q."/>
            <person name="Fu X."/>
            <person name="Miao Y."/>
            <person name="Liu J."/>
            <person name="Yu Q."/>
            <person name="Li R."/>
            <person name="Liao H."/>
            <person name="Li X."/>
            <person name="Kong Y."/>
            <person name="Jiang Z."/>
            <person name="Chourrout D."/>
            <person name="Li R."/>
            <person name="Bao Z."/>
        </authorList>
    </citation>
    <scope>NUCLEOTIDE SEQUENCE [LARGE SCALE GENOMIC DNA]</scope>
    <source>
        <strain evidence="3 4">PY_sf001</strain>
    </source>
</reference>
<dbReference type="InterPro" id="IPR001849">
    <property type="entry name" value="PH_domain"/>
</dbReference>
<dbReference type="CDD" id="cd13205">
    <property type="entry name" value="FERM_C_fermitin"/>
    <property type="match status" value="1"/>
</dbReference>
<dbReference type="CDD" id="cd17095">
    <property type="entry name" value="FERM_F0_kindlins"/>
    <property type="match status" value="1"/>
</dbReference>
<dbReference type="SMART" id="SM00295">
    <property type="entry name" value="B41"/>
    <property type="match status" value="1"/>
</dbReference>
<evidence type="ECO:0000259" key="2">
    <source>
        <dbReference type="SMART" id="SM00295"/>
    </source>
</evidence>
<dbReference type="OrthoDB" id="10057618at2759"/>
<dbReference type="SUPFAM" id="SSF50729">
    <property type="entry name" value="PH domain-like"/>
    <property type="match status" value="2"/>
</dbReference>
<dbReference type="Gene3D" id="2.30.29.30">
    <property type="entry name" value="Pleckstrin-homology domain (PH domain)/Phosphotyrosine-binding domain (PTB)"/>
    <property type="match status" value="2"/>
</dbReference>
<dbReference type="PANTHER" id="PTHR16160">
    <property type="entry name" value="FERMITIN 2-RELATED"/>
    <property type="match status" value="1"/>
</dbReference>
<dbReference type="InterPro" id="IPR014352">
    <property type="entry name" value="FERM/acyl-CoA-bd_prot_sf"/>
</dbReference>
<dbReference type="InterPro" id="IPR035963">
    <property type="entry name" value="FERM_2"/>
</dbReference>
<dbReference type="GO" id="GO:0007160">
    <property type="term" value="P:cell-matrix adhesion"/>
    <property type="evidence" value="ECO:0007669"/>
    <property type="project" value="TreeGrafter"/>
</dbReference>
<dbReference type="GO" id="GO:0030055">
    <property type="term" value="C:cell-substrate junction"/>
    <property type="evidence" value="ECO:0007669"/>
    <property type="project" value="TreeGrafter"/>
</dbReference>
<feature type="compositionally biased region" description="Polar residues" evidence="1">
    <location>
        <begin position="166"/>
        <end position="176"/>
    </location>
</feature>
<dbReference type="CDD" id="cd17096">
    <property type="entry name" value="FERM_F1_kindlins"/>
    <property type="match status" value="1"/>
</dbReference>
<dbReference type="Pfam" id="PF00169">
    <property type="entry name" value="PH"/>
    <property type="match status" value="1"/>
</dbReference>
<feature type="region of interest" description="Disordered" evidence="1">
    <location>
        <begin position="146"/>
        <end position="213"/>
    </location>
</feature>
<dbReference type="STRING" id="6573.A0A210QCY4"/>
<gene>
    <name evidence="3" type="ORF">KP79_PYT10350</name>
</gene>
<dbReference type="CDD" id="cd14473">
    <property type="entry name" value="FERM_B-lobe"/>
    <property type="match status" value="2"/>
</dbReference>
<dbReference type="Gene3D" id="1.20.80.10">
    <property type="match status" value="1"/>
</dbReference>
<dbReference type="InterPro" id="IPR019748">
    <property type="entry name" value="FERM_central"/>
</dbReference>
<proteinExistence type="predicted"/>
<dbReference type="InterPro" id="IPR019749">
    <property type="entry name" value="Band_41_domain"/>
</dbReference>
<dbReference type="Gene3D" id="3.10.20.90">
    <property type="entry name" value="Phosphatidylinositol 3-kinase Catalytic Subunit, Chain A, domain 1"/>
    <property type="match status" value="2"/>
</dbReference>